<dbReference type="RefSeq" id="WP_248943179.1">
    <property type="nucleotide sequence ID" value="NZ_JAKIKS010000205.1"/>
</dbReference>
<comment type="caution">
    <text evidence="1">The sequence shown here is derived from an EMBL/GenBank/DDBJ whole genome shotgun (WGS) entry which is preliminary data.</text>
</comment>
<evidence type="ECO:0000313" key="1">
    <source>
        <dbReference type="EMBL" id="MCL1127745.1"/>
    </source>
</evidence>
<keyword evidence="2" id="KW-1185">Reference proteome</keyword>
<reference evidence="1 2" key="1">
    <citation type="submission" date="2022-01" db="EMBL/GenBank/DDBJ databases">
        <title>Whole genome-based taxonomy of the Shewanellaceae.</title>
        <authorList>
            <person name="Martin-Rodriguez A.J."/>
        </authorList>
    </citation>
    <scope>NUCLEOTIDE SEQUENCE [LARGE SCALE GENOMIC DNA]</scope>
    <source>
        <strain evidence="1 2">DSM 17177</strain>
    </source>
</reference>
<gene>
    <name evidence="1" type="ORF">L2764_25585</name>
</gene>
<evidence type="ECO:0000313" key="2">
    <source>
        <dbReference type="Proteomes" id="UP001203423"/>
    </source>
</evidence>
<sequence length="121" mass="14109">MRQLYIQIIMESIEYYDEMAQTHLRRSPKHVLLLHEMDLSVLFIGDLVDALRDKGWTIISPADAYHDEISQYQAERLLRYNPGRMGGGIALNKGQEKGLWHHTLDEAYLGKRFKDVVLQPK</sequence>
<proteinExistence type="predicted"/>
<protein>
    <submittedName>
        <fullName evidence="1">Uncharacterized protein</fullName>
    </submittedName>
</protein>
<dbReference type="EMBL" id="JAKIKS010000205">
    <property type="protein sequence ID" value="MCL1127745.1"/>
    <property type="molecule type" value="Genomic_DNA"/>
</dbReference>
<name>A0ABT0LJA1_9GAMM</name>
<accession>A0ABT0LJA1</accession>
<organism evidence="1 2">
    <name type="scientific">Shewanella surugensis</name>
    <dbReference type="NCBI Taxonomy" id="212020"/>
    <lineage>
        <taxon>Bacteria</taxon>
        <taxon>Pseudomonadati</taxon>
        <taxon>Pseudomonadota</taxon>
        <taxon>Gammaproteobacteria</taxon>
        <taxon>Alteromonadales</taxon>
        <taxon>Shewanellaceae</taxon>
        <taxon>Shewanella</taxon>
    </lineage>
</organism>
<dbReference type="Proteomes" id="UP001203423">
    <property type="component" value="Unassembled WGS sequence"/>
</dbReference>